<comment type="caution">
    <text evidence="7">The sequence shown here is derived from an EMBL/GenBank/DDBJ whole genome shotgun (WGS) entry which is preliminary data.</text>
</comment>
<dbReference type="PROSITE" id="PS50111">
    <property type="entry name" value="CHEMOTAXIS_TRANSDUC_2"/>
    <property type="match status" value="1"/>
</dbReference>
<keyword evidence="1 3" id="KW-0807">Transducer</keyword>
<feature type="transmembrane region" description="Helical" evidence="4">
    <location>
        <begin position="220"/>
        <end position="241"/>
    </location>
</feature>
<feature type="domain" description="Methyl-accepting transducer" evidence="5">
    <location>
        <begin position="327"/>
        <end position="563"/>
    </location>
</feature>
<comment type="similarity">
    <text evidence="2">Belongs to the methyl-accepting chemotaxis (MCP) protein family.</text>
</comment>
<dbReference type="SMART" id="SM00304">
    <property type="entry name" value="HAMP"/>
    <property type="match status" value="1"/>
</dbReference>
<protein>
    <submittedName>
        <fullName evidence="7">Methyl-accepting chemotaxis protein</fullName>
    </submittedName>
</protein>
<feature type="domain" description="HAMP" evidence="6">
    <location>
        <begin position="242"/>
        <end position="294"/>
    </location>
</feature>
<dbReference type="GO" id="GO:0016020">
    <property type="term" value="C:membrane"/>
    <property type="evidence" value="ECO:0007669"/>
    <property type="project" value="InterPro"/>
</dbReference>
<dbReference type="PROSITE" id="PS50885">
    <property type="entry name" value="HAMP"/>
    <property type="match status" value="1"/>
</dbReference>
<dbReference type="GO" id="GO:0007165">
    <property type="term" value="P:signal transduction"/>
    <property type="evidence" value="ECO:0007669"/>
    <property type="project" value="UniProtKB-KW"/>
</dbReference>
<evidence type="ECO:0000259" key="5">
    <source>
        <dbReference type="PROSITE" id="PS50111"/>
    </source>
</evidence>
<dbReference type="Gene3D" id="6.10.340.10">
    <property type="match status" value="1"/>
</dbReference>
<dbReference type="InterPro" id="IPR004089">
    <property type="entry name" value="MCPsignal_dom"/>
</dbReference>
<dbReference type="SUPFAM" id="SSF58104">
    <property type="entry name" value="Methyl-accepting chemotaxis protein (MCP) signaling domain"/>
    <property type="match status" value="1"/>
</dbReference>
<keyword evidence="4" id="KW-1133">Transmembrane helix</keyword>
<evidence type="ECO:0000256" key="4">
    <source>
        <dbReference type="SAM" id="Phobius"/>
    </source>
</evidence>
<feature type="transmembrane region" description="Helical" evidence="4">
    <location>
        <begin position="102"/>
        <end position="120"/>
    </location>
</feature>
<feature type="transmembrane region" description="Helical" evidence="4">
    <location>
        <begin position="44"/>
        <end position="64"/>
    </location>
</feature>
<dbReference type="PANTHER" id="PTHR32089">
    <property type="entry name" value="METHYL-ACCEPTING CHEMOTAXIS PROTEIN MCPB"/>
    <property type="match status" value="1"/>
</dbReference>
<keyword evidence="4" id="KW-0812">Transmembrane</keyword>
<dbReference type="PANTHER" id="PTHR32089:SF112">
    <property type="entry name" value="LYSOZYME-LIKE PROTEIN-RELATED"/>
    <property type="match status" value="1"/>
</dbReference>
<evidence type="ECO:0000313" key="8">
    <source>
        <dbReference type="Proteomes" id="UP000460298"/>
    </source>
</evidence>
<dbReference type="AlphaFoldDB" id="A0A833H2V4"/>
<dbReference type="CDD" id="cd06225">
    <property type="entry name" value="HAMP"/>
    <property type="match status" value="1"/>
</dbReference>
<sequence>MPGRVRPFSVIAKLELMTYLLTVPLAALFLIIHLNYAGEQILRFLQAVLVAVLFSLLFPAYRIIQLKRLLDYFYVGSTPFNERAQEDRERFRRSLLDLPRRYAFIVILQWTTGVAVAAAVNQILNPGPLTQALYFAVALLMVIPMNWISQYYFAEHFLSPLFTDPEVTRITLGPARIRRIGLFGRIFLSLFSIAWLSLIMTGSILFSIYRNKLQTESLEIFLLLIFFFAVVIIFVNAYFIASSLSNNIHRLGDVLHDLGEGNLTQLLPLASTDESGILSFRVNALIDRLNQMMHSIRSEAQSMEKESLDLKHRTASLQAGMVEQAALAEQMSASIEEISASIAGASEIAERQKEHADHSAKMLHALNEKIREIHSVSEKVKRSSDEMHTEIKQGAATMKEVQSSILAAESTTIDIQDTADLIQEITEQLNLLSLNASIEAARAGEAGKGFAVVAREINTLGTRTQDNARAIVELISRAVEASASSRSANEKGQTSFESISRLVVTSTAESDRLATTADSQQIVSEKVAEQFAGIITLADQVRDLTSEQARTIREFAKGVEQLSEGSTDLATTTDEIDRFAEQLRDQGSRLMKEIGLFRLRS</sequence>
<feature type="transmembrane region" description="Helical" evidence="4">
    <location>
        <begin position="132"/>
        <end position="153"/>
    </location>
</feature>
<gene>
    <name evidence="7" type="ORF">F9K24_06920</name>
</gene>
<dbReference type="Pfam" id="PF00015">
    <property type="entry name" value="MCPsignal"/>
    <property type="match status" value="1"/>
</dbReference>
<name>A0A833H2V4_9LEPT</name>
<evidence type="ECO:0000256" key="1">
    <source>
        <dbReference type="ARBA" id="ARBA00023224"/>
    </source>
</evidence>
<evidence type="ECO:0000256" key="3">
    <source>
        <dbReference type="PROSITE-ProRule" id="PRU00284"/>
    </source>
</evidence>
<evidence type="ECO:0000256" key="2">
    <source>
        <dbReference type="ARBA" id="ARBA00029447"/>
    </source>
</evidence>
<organism evidence="7 8">
    <name type="scientific">Leptonema illini</name>
    <dbReference type="NCBI Taxonomy" id="183"/>
    <lineage>
        <taxon>Bacteria</taxon>
        <taxon>Pseudomonadati</taxon>
        <taxon>Spirochaetota</taxon>
        <taxon>Spirochaetia</taxon>
        <taxon>Leptospirales</taxon>
        <taxon>Leptospiraceae</taxon>
        <taxon>Leptonema</taxon>
    </lineage>
</organism>
<feature type="transmembrane region" description="Helical" evidence="4">
    <location>
        <begin position="16"/>
        <end position="38"/>
    </location>
</feature>
<dbReference type="Pfam" id="PF00672">
    <property type="entry name" value="HAMP"/>
    <property type="match status" value="1"/>
</dbReference>
<proteinExistence type="inferred from homology"/>
<dbReference type="InterPro" id="IPR003660">
    <property type="entry name" value="HAMP_dom"/>
</dbReference>
<keyword evidence="4" id="KW-0472">Membrane</keyword>
<dbReference type="SMART" id="SM00283">
    <property type="entry name" value="MA"/>
    <property type="match status" value="1"/>
</dbReference>
<dbReference type="Gene3D" id="1.10.287.950">
    <property type="entry name" value="Methyl-accepting chemotaxis protein"/>
    <property type="match status" value="1"/>
</dbReference>
<evidence type="ECO:0000313" key="7">
    <source>
        <dbReference type="EMBL" id="KAB2933572.1"/>
    </source>
</evidence>
<evidence type="ECO:0000259" key="6">
    <source>
        <dbReference type="PROSITE" id="PS50885"/>
    </source>
</evidence>
<feature type="transmembrane region" description="Helical" evidence="4">
    <location>
        <begin position="186"/>
        <end position="208"/>
    </location>
</feature>
<dbReference type="Proteomes" id="UP000460298">
    <property type="component" value="Unassembled WGS sequence"/>
</dbReference>
<accession>A0A833H2V4</accession>
<dbReference type="EMBL" id="WBUI01000005">
    <property type="protein sequence ID" value="KAB2933572.1"/>
    <property type="molecule type" value="Genomic_DNA"/>
</dbReference>
<reference evidence="7 8" key="1">
    <citation type="submission" date="2019-10" db="EMBL/GenBank/DDBJ databases">
        <title>Extracellular Electron Transfer in a Candidatus Methanoperedens spp. Enrichment Culture.</title>
        <authorList>
            <person name="Berger S."/>
            <person name="Rangel Shaw D."/>
            <person name="Berben T."/>
            <person name="In 'T Zandt M."/>
            <person name="Frank J."/>
            <person name="Reimann J."/>
            <person name="Jetten M.S.M."/>
            <person name="Welte C.U."/>
        </authorList>
    </citation>
    <scope>NUCLEOTIDE SEQUENCE [LARGE SCALE GENOMIC DNA]</scope>
    <source>
        <strain evidence="7">SB12</strain>
    </source>
</reference>